<proteinExistence type="predicted"/>
<feature type="region of interest" description="Disordered" evidence="1">
    <location>
        <begin position="201"/>
        <end position="227"/>
    </location>
</feature>
<keyword evidence="3" id="KW-1185">Reference proteome</keyword>
<gene>
    <name evidence="2" type="ORF">F5147DRAFT_647319</name>
</gene>
<accession>A0A9P7FLP2</accession>
<reference evidence="2" key="1">
    <citation type="journal article" date="2020" name="New Phytol.">
        <title>Comparative genomics reveals dynamic genome evolution in host specialist ectomycorrhizal fungi.</title>
        <authorList>
            <person name="Lofgren L.A."/>
            <person name="Nguyen N.H."/>
            <person name="Vilgalys R."/>
            <person name="Ruytinx J."/>
            <person name="Liao H.L."/>
            <person name="Branco S."/>
            <person name="Kuo A."/>
            <person name="LaButti K."/>
            <person name="Lipzen A."/>
            <person name="Andreopoulos W."/>
            <person name="Pangilinan J."/>
            <person name="Riley R."/>
            <person name="Hundley H."/>
            <person name="Na H."/>
            <person name="Barry K."/>
            <person name="Grigoriev I.V."/>
            <person name="Stajich J.E."/>
            <person name="Kennedy P.G."/>
        </authorList>
    </citation>
    <scope>NUCLEOTIDE SEQUENCE</scope>
    <source>
        <strain evidence="2">FC423</strain>
    </source>
</reference>
<dbReference type="EMBL" id="JABBWM010000001">
    <property type="protein sequence ID" value="KAG2120940.1"/>
    <property type="molecule type" value="Genomic_DNA"/>
</dbReference>
<dbReference type="RefSeq" id="XP_041300316.1">
    <property type="nucleotide sequence ID" value="XM_041433191.1"/>
</dbReference>
<sequence>MILITTRKPKICLEVIINPAWNPLFSCQPQIDPNLFTNELSALFVDALANQFGLSDAEQDLRKNLHGFAKLGHGLSKYDLATRTYLLGSDLIFDPNRITFMTLHFDVVVNPTNRKAFKLTNIYGNPAREHFLTSYTKNQCSSICNSFRKLLCDSVIGDDTSTLSDFIYDSSNHFRRAGRNSDLGYPIHACLAILAEEEDESPTILSTEDAEDSPIREPLKKKHKHGQGGYIVKGKDFWSKVEMWFEAQQKQWGECWGTPG</sequence>
<evidence type="ECO:0000256" key="1">
    <source>
        <dbReference type="SAM" id="MobiDB-lite"/>
    </source>
</evidence>
<dbReference type="Proteomes" id="UP000823399">
    <property type="component" value="Unassembled WGS sequence"/>
</dbReference>
<protein>
    <submittedName>
        <fullName evidence="2">Uncharacterized protein</fullName>
    </submittedName>
</protein>
<evidence type="ECO:0000313" key="2">
    <source>
        <dbReference type="EMBL" id="KAG2120940.1"/>
    </source>
</evidence>
<comment type="caution">
    <text evidence="2">The sequence shown here is derived from an EMBL/GenBank/DDBJ whole genome shotgun (WGS) entry which is preliminary data.</text>
</comment>
<dbReference type="OrthoDB" id="3269273at2759"/>
<dbReference type="GeneID" id="64695450"/>
<evidence type="ECO:0000313" key="3">
    <source>
        <dbReference type="Proteomes" id="UP000823399"/>
    </source>
</evidence>
<name>A0A9P7FLP2_9AGAM</name>
<organism evidence="2 3">
    <name type="scientific">Suillus discolor</name>
    <dbReference type="NCBI Taxonomy" id="1912936"/>
    <lineage>
        <taxon>Eukaryota</taxon>
        <taxon>Fungi</taxon>
        <taxon>Dikarya</taxon>
        <taxon>Basidiomycota</taxon>
        <taxon>Agaricomycotina</taxon>
        <taxon>Agaricomycetes</taxon>
        <taxon>Agaricomycetidae</taxon>
        <taxon>Boletales</taxon>
        <taxon>Suillineae</taxon>
        <taxon>Suillaceae</taxon>
        <taxon>Suillus</taxon>
    </lineage>
</organism>
<dbReference type="AlphaFoldDB" id="A0A9P7FLP2"/>